<reference evidence="4 5" key="1">
    <citation type="submission" date="2023-08" db="EMBL/GenBank/DDBJ databases">
        <authorList>
            <person name="Park J.-S."/>
        </authorList>
    </citation>
    <scope>NUCLEOTIDE SEQUENCE [LARGE SCALE GENOMIC DNA]</scope>
    <source>
        <strain evidence="4 5">2205SS18-9</strain>
    </source>
</reference>
<gene>
    <name evidence="3 4" type="primary">fdhD</name>
    <name evidence="4" type="ORF">Q5Y73_15925</name>
</gene>
<dbReference type="SUPFAM" id="SSF53927">
    <property type="entry name" value="Cytidine deaminase-like"/>
    <property type="match status" value="1"/>
</dbReference>
<dbReference type="RefSeq" id="WP_305992905.1">
    <property type="nucleotide sequence ID" value="NZ_JAVAMP010000008.1"/>
</dbReference>
<evidence type="ECO:0000256" key="1">
    <source>
        <dbReference type="ARBA" id="ARBA00022490"/>
    </source>
</evidence>
<dbReference type="Pfam" id="PF02634">
    <property type="entry name" value="FdhD-NarQ"/>
    <property type="match status" value="1"/>
</dbReference>
<dbReference type="InterPro" id="IPR016193">
    <property type="entry name" value="Cytidine_deaminase-like"/>
</dbReference>
<evidence type="ECO:0000313" key="4">
    <source>
        <dbReference type="EMBL" id="MDP5275599.1"/>
    </source>
</evidence>
<feature type="active site" description="Cysteine persulfide intermediate" evidence="3">
    <location>
        <position position="115"/>
    </location>
</feature>
<comment type="similarity">
    <text evidence="3">Belongs to the FdhD family.</text>
</comment>
<name>A0ABT9J1V7_9BACL</name>
<feature type="binding site" evidence="3">
    <location>
        <begin position="253"/>
        <end position="258"/>
    </location>
    <ligand>
        <name>Mo-bis(molybdopterin guanine dinucleotide)</name>
        <dbReference type="ChEBI" id="CHEBI:60539"/>
    </ligand>
</feature>
<dbReference type="PANTHER" id="PTHR30592:SF1">
    <property type="entry name" value="SULFUR CARRIER PROTEIN FDHD"/>
    <property type="match status" value="1"/>
</dbReference>
<proteinExistence type="inferred from homology"/>
<dbReference type="Proteomes" id="UP001231941">
    <property type="component" value="Unassembled WGS sequence"/>
</dbReference>
<dbReference type="Gene3D" id="3.40.140.10">
    <property type="entry name" value="Cytidine Deaminase, domain 2"/>
    <property type="match status" value="1"/>
</dbReference>
<sequence length="270" mass="30460">MDNHDHFIFQKRKILKYDLQKINKQLIDFKDDDIAVEFPITLKVNGEEFATLVCTPIQIEELVIGFLAGEGLIRVIADIHDINIDMETGFANIELKNQNLRVSDFIEKRFVGSCCGKSRQFYFQNDVKTAKTINVKGTFSVSQCLNLMTLVEEESQHFKKTGGIHQGALCNHSEILQFQSDIGRHNVLDKIYGHNLINNMRPQGKCIVFSGRISSEVLLKTAKMGIGMIISKSAPTNLALDLANELGITIVGFARGDKMNVYTHQERIEI</sequence>
<comment type="function">
    <text evidence="3">Required for formate dehydrogenase (FDH) activity. Acts as a sulfur carrier protein that transfers sulfur from IscS to the molybdenum cofactor prior to its insertion into FDH.</text>
</comment>
<evidence type="ECO:0000256" key="2">
    <source>
        <dbReference type="ARBA" id="ARBA00023150"/>
    </source>
</evidence>
<dbReference type="InterPro" id="IPR003786">
    <property type="entry name" value="FdhD"/>
</dbReference>
<dbReference type="PIRSF" id="PIRSF015626">
    <property type="entry name" value="FdhD"/>
    <property type="match status" value="1"/>
</dbReference>
<keyword evidence="5" id="KW-1185">Reference proteome</keyword>
<evidence type="ECO:0000256" key="3">
    <source>
        <dbReference type="HAMAP-Rule" id="MF_00187"/>
    </source>
</evidence>
<accession>A0ABT9J1V7</accession>
<comment type="subcellular location">
    <subcellularLocation>
        <location evidence="3">Cytoplasm</location>
    </subcellularLocation>
</comment>
<keyword evidence="1 3" id="KW-0963">Cytoplasm</keyword>
<comment type="caution">
    <text evidence="4">The sequence shown here is derived from an EMBL/GenBank/DDBJ whole genome shotgun (WGS) entry which is preliminary data.</text>
</comment>
<protein>
    <recommendedName>
        <fullName evidence="3">Sulfur carrier protein FdhD</fullName>
    </recommendedName>
</protein>
<dbReference type="NCBIfam" id="TIGR00129">
    <property type="entry name" value="fdhD_narQ"/>
    <property type="match status" value="1"/>
</dbReference>
<organism evidence="4 5">
    <name type="scientific">Chengkuizengella axinellae</name>
    <dbReference type="NCBI Taxonomy" id="3064388"/>
    <lineage>
        <taxon>Bacteria</taxon>
        <taxon>Bacillati</taxon>
        <taxon>Bacillota</taxon>
        <taxon>Bacilli</taxon>
        <taxon>Bacillales</taxon>
        <taxon>Paenibacillaceae</taxon>
        <taxon>Chengkuizengella</taxon>
    </lineage>
</organism>
<keyword evidence="2 3" id="KW-0501">Molybdenum cofactor biosynthesis</keyword>
<dbReference type="Gene3D" id="3.10.20.10">
    <property type="match status" value="1"/>
</dbReference>
<dbReference type="PANTHER" id="PTHR30592">
    <property type="entry name" value="FORMATE DEHYDROGENASE"/>
    <property type="match status" value="1"/>
</dbReference>
<evidence type="ECO:0000313" key="5">
    <source>
        <dbReference type="Proteomes" id="UP001231941"/>
    </source>
</evidence>
<dbReference type="EMBL" id="JAVAMP010000008">
    <property type="protein sequence ID" value="MDP5275599.1"/>
    <property type="molecule type" value="Genomic_DNA"/>
</dbReference>
<dbReference type="HAMAP" id="MF_00187">
    <property type="entry name" value="FdhD"/>
    <property type="match status" value="1"/>
</dbReference>